<evidence type="ECO:0000313" key="3">
    <source>
        <dbReference type="Proteomes" id="UP001216150"/>
    </source>
</evidence>
<dbReference type="EMBL" id="JAQJAC010000001">
    <property type="protein sequence ID" value="KAJ5599723.1"/>
    <property type="molecule type" value="Genomic_DNA"/>
</dbReference>
<feature type="region of interest" description="Disordered" evidence="1">
    <location>
        <begin position="1"/>
        <end position="20"/>
    </location>
</feature>
<protein>
    <submittedName>
        <fullName evidence="2">Uncharacterized protein</fullName>
    </submittedName>
</protein>
<gene>
    <name evidence="2" type="ORF">N7450_000790</name>
</gene>
<sequence>MEVPQTTLPTTTAFLEAPTTTGSTDDIQAILQGWYYGGQTSGRAITCPDPQTFSITSPYADCLNPEATAVAAACKDKILTYDDGQTQEW</sequence>
<evidence type="ECO:0000313" key="2">
    <source>
        <dbReference type="EMBL" id="KAJ5599723.1"/>
    </source>
</evidence>
<comment type="caution">
    <text evidence="2">The sequence shown here is derived from an EMBL/GenBank/DDBJ whole genome shotgun (WGS) entry which is preliminary data.</text>
</comment>
<dbReference type="AlphaFoldDB" id="A0AAD6E2R5"/>
<dbReference type="Proteomes" id="UP001216150">
    <property type="component" value="Unassembled WGS sequence"/>
</dbReference>
<evidence type="ECO:0000256" key="1">
    <source>
        <dbReference type="SAM" id="MobiDB-lite"/>
    </source>
</evidence>
<keyword evidence="3" id="KW-1185">Reference proteome</keyword>
<reference evidence="2 3" key="1">
    <citation type="journal article" date="2023" name="IMA Fungus">
        <title>Comparative genomic study of the Penicillium genus elucidates a diverse pangenome and 15 lateral gene transfer events.</title>
        <authorList>
            <person name="Petersen C."/>
            <person name="Sorensen T."/>
            <person name="Nielsen M.R."/>
            <person name="Sondergaard T.E."/>
            <person name="Sorensen J.L."/>
            <person name="Fitzpatrick D.A."/>
            <person name="Frisvad J.C."/>
            <person name="Nielsen K.L."/>
        </authorList>
    </citation>
    <scope>NUCLEOTIDE SEQUENCE [LARGE SCALE GENOMIC DNA]</scope>
    <source>
        <strain evidence="2 3">IBT 29057</strain>
    </source>
</reference>
<accession>A0AAD6E2R5</accession>
<organism evidence="2 3">
    <name type="scientific">Penicillium hetheringtonii</name>
    <dbReference type="NCBI Taxonomy" id="911720"/>
    <lineage>
        <taxon>Eukaryota</taxon>
        <taxon>Fungi</taxon>
        <taxon>Dikarya</taxon>
        <taxon>Ascomycota</taxon>
        <taxon>Pezizomycotina</taxon>
        <taxon>Eurotiomycetes</taxon>
        <taxon>Eurotiomycetidae</taxon>
        <taxon>Eurotiales</taxon>
        <taxon>Aspergillaceae</taxon>
        <taxon>Penicillium</taxon>
    </lineage>
</organism>
<proteinExistence type="predicted"/>
<name>A0AAD6E2R5_9EURO</name>